<name>A0ABU2TIB7_9ACTN</name>
<dbReference type="RefSeq" id="WP_311627605.1">
    <property type="nucleotide sequence ID" value="NZ_JAVRFE010000072.1"/>
</dbReference>
<feature type="coiled-coil region" evidence="1">
    <location>
        <begin position="290"/>
        <end position="317"/>
    </location>
</feature>
<protein>
    <submittedName>
        <fullName evidence="2">DUF3375 domain-containing protein</fullName>
    </submittedName>
</protein>
<evidence type="ECO:0000256" key="1">
    <source>
        <dbReference type="SAM" id="Coils"/>
    </source>
</evidence>
<comment type="caution">
    <text evidence="2">The sequence shown here is derived from an EMBL/GenBank/DDBJ whole genome shotgun (WGS) entry which is preliminary data.</text>
</comment>
<feature type="coiled-coil region" evidence="1">
    <location>
        <begin position="146"/>
        <end position="214"/>
    </location>
</feature>
<dbReference type="Proteomes" id="UP001180551">
    <property type="component" value="Unassembled WGS sequence"/>
</dbReference>
<reference evidence="2" key="1">
    <citation type="submission" date="2024-05" db="EMBL/GenBank/DDBJ databases">
        <title>30 novel species of actinomycetes from the DSMZ collection.</title>
        <authorList>
            <person name="Nouioui I."/>
        </authorList>
    </citation>
    <scope>NUCLEOTIDE SEQUENCE</scope>
    <source>
        <strain evidence="2">DSM 41527</strain>
    </source>
</reference>
<gene>
    <name evidence="2" type="ORF">RM550_34005</name>
</gene>
<organism evidence="2 3">
    <name type="scientific">Streptomyces mooreae</name>
    <dbReference type="NCBI Taxonomy" id="3075523"/>
    <lineage>
        <taxon>Bacteria</taxon>
        <taxon>Bacillati</taxon>
        <taxon>Actinomycetota</taxon>
        <taxon>Actinomycetes</taxon>
        <taxon>Kitasatosporales</taxon>
        <taxon>Streptomycetaceae</taxon>
        <taxon>Streptomyces</taxon>
    </lineage>
</organism>
<evidence type="ECO:0000313" key="3">
    <source>
        <dbReference type="Proteomes" id="UP001180551"/>
    </source>
</evidence>
<keyword evidence="1" id="KW-0175">Coiled coil</keyword>
<dbReference type="EMBL" id="JAVRFE010000072">
    <property type="protein sequence ID" value="MDT0460684.1"/>
    <property type="molecule type" value="Genomic_DNA"/>
</dbReference>
<evidence type="ECO:0000313" key="2">
    <source>
        <dbReference type="EMBL" id="MDT0460684.1"/>
    </source>
</evidence>
<dbReference type="InterPro" id="IPR021804">
    <property type="entry name" value="DUF3375"/>
</dbReference>
<accession>A0ABU2TIB7</accession>
<sequence>MQFDQVTALASHPAWVLLRADNAALVLSFCGTVFVEENARGVPESVLESRLDDQLYLLNEREPGSFPRSAAAYLAEWTKSGWLRKYYPPGEDEAHFDATTALEKAVAWVRDLPARSFIGTESRLNTVVTLLRQMAFGAQTDPQARIDELRRERDALDAQIARLLTGEVDLLSPLALLDRYQQVESTAVELLRDFREVEANLRELDRRLRRQVATAEGGKGEQLATFLLERDEIAQSDQGQSFQAFFDYLLSPRRQQELRELLQQVTQLPQLEGRTDRRLLKIPFAWLEAAENTQDTVRQLTEQLRRFLADRSRAEDQRALALVRSVQRHVTALGDTADLPGMELEMPQAGIALPMERRLYMPVERVELDTAPVQPPDDTEADLTELFAGIHVDTEELADHVLDAVAASPNGQAALATVVDDHPLTLGLAELLGYFRIQHPALDVSVDPERTDVLVYPRVGTPGHARAKVPHVTFVRTEGGTAAGKADPR</sequence>
<dbReference type="Pfam" id="PF11855">
    <property type="entry name" value="DUF3375"/>
    <property type="match status" value="1"/>
</dbReference>
<keyword evidence="3" id="KW-1185">Reference proteome</keyword>
<proteinExistence type="predicted"/>